<feature type="domain" description="HTH luxR-type" evidence="4">
    <location>
        <begin position="140"/>
        <end position="205"/>
    </location>
</feature>
<dbReference type="InterPro" id="IPR000792">
    <property type="entry name" value="Tscrpt_reg_LuxR_C"/>
</dbReference>
<dbReference type="InterPro" id="IPR011006">
    <property type="entry name" value="CheY-like_superfamily"/>
</dbReference>
<dbReference type="CDD" id="cd17535">
    <property type="entry name" value="REC_NarL-like"/>
    <property type="match status" value="1"/>
</dbReference>
<reference evidence="6 7" key="1">
    <citation type="submission" date="2020-05" db="EMBL/GenBank/DDBJ databases">
        <title>Genomic Encyclopedia of Type Strains, Phase IV (KMG-V): Genome sequencing to study the core and pangenomes of soil and plant-associated prokaryotes.</title>
        <authorList>
            <person name="Whitman W."/>
        </authorList>
    </citation>
    <scope>NUCLEOTIDE SEQUENCE [LARGE SCALE GENOMIC DNA]</scope>
    <source>
        <strain evidence="6 7">C29</strain>
    </source>
</reference>
<evidence type="ECO:0000259" key="4">
    <source>
        <dbReference type="PROSITE" id="PS50043"/>
    </source>
</evidence>
<dbReference type="Proteomes" id="UP001516061">
    <property type="component" value="Unassembled WGS sequence"/>
</dbReference>
<accession>A0ABX2FXL7</accession>
<dbReference type="Pfam" id="PF00196">
    <property type="entry name" value="GerE"/>
    <property type="match status" value="1"/>
</dbReference>
<keyword evidence="1 3" id="KW-0597">Phosphoprotein</keyword>
<dbReference type="Pfam" id="PF00072">
    <property type="entry name" value="Response_reg"/>
    <property type="match status" value="1"/>
</dbReference>
<gene>
    <name evidence="6" type="ORF">HNQ01_000473</name>
</gene>
<dbReference type="InterPro" id="IPR001789">
    <property type="entry name" value="Sig_transdc_resp-reg_receiver"/>
</dbReference>
<dbReference type="InterPro" id="IPR058245">
    <property type="entry name" value="NreC/VraR/RcsB-like_REC"/>
</dbReference>
<evidence type="ECO:0000313" key="7">
    <source>
        <dbReference type="Proteomes" id="UP001516061"/>
    </source>
</evidence>
<dbReference type="SMART" id="SM00448">
    <property type="entry name" value="REC"/>
    <property type="match status" value="1"/>
</dbReference>
<dbReference type="SUPFAM" id="SSF52172">
    <property type="entry name" value="CheY-like"/>
    <property type="match status" value="1"/>
</dbReference>
<dbReference type="EMBL" id="JABSNM010000002">
    <property type="protein sequence ID" value="NRT54763.1"/>
    <property type="molecule type" value="Genomic_DNA"/>
</dbReference>
<dbReference type="PROSITE" id="PS50110">
    <property type="entry name" value="RESPONSE_REGULATORY"/>
    <property type="match status" value="1"/>
</dbReference>
<dbReference type="PRINTS" id="PR00038">
    <property type="entry name" value="HTHLUXR"/>
</dbReference>
<keyword evidence="2 6" id="KW-0238">DNA-binding</keyword>
<dbReference type="PANTHER" id="PTHR43214:SF43">
    <property type="entry name" value="TWO-COMPONENT RESPONSE REGULATOR"/>
    <property type="match status" value="1"/>
</dbReference>
<dbReference type="CDD" id="cd06170">
    <property type="entry name" value="LuxR_C_like"/>
    <property type="match status" value="1"/>
</dbReference>
<evidence type="ECO:0000256" key="1">
    <source>
        <dbReference type="ARBA" id="ARBA00022553"/>
    </source>
</evidence>
<dbReference type="SUPFAM" id="SSF46894">
    <property type="entry name" value="C-terminal effector domain of the bipartite response regulators"/>
    <property type="match status" value="1"/>
</dbReference>
<dbReference type="SMART" id="SM00421">
    <property type="entry name" value="HTH_LUXR"/>
    <property type="match status" value="1"/>
</dbReference>
<dbReference type="RefSeq" id="WP_286180421.1">
    <property type="nucleotide sequence ID" value="NZ_JABSNM010000002.1"/>
</dbReference>
<dbReference type="PANTHER" id="PTHR43214">
    <property type="entry name" value="TWO-COMPONENT RESPONSE REGULATOR"/>
    <property type="match status" value="1"/>
</dbReference>
<dbReference type="InterPro" id="IPR016032">
    <property type="entry name" value="Sig_transdc_resp-reg_C-effctor"/>
</dbReference>
<dbReference type="Gene3D" id="3.40.50.2300">
    <property type="match status" value="1"/>
</dbReference>
<evidence type="ECO:0000256" key="2">
    <source>
        <dbReference type="ARBA" id="ARBA00023125"/>
    </source>
</evidence>
<comment type="caution">
    <text evidence="6">The sequence shown here is derived from an EMBL/GenBank/DDBJ whole genome shotgun (WGS) entry which is preliminary data.</text>
</comment>
<name>A0ABX2FXL7_9BURK</name>
<dbReference type="PROSITE" id="PS50043">
    <property type="entry name" value="HTH_LUXR_2"/>
    <property type="match status" value="1"/>
</dbReference>
<dbReference type="InterPro" id="IPR039420">
    <property type="entry name" value="WalR-like"/>
</dbReference>
<keyword evidence="7" id="KW-1185">Reference proteome</keyword>
<proteinExistence type="predicted"/>
<dbReference type="GO" id="GO:0003677">
    <property type="term" value="F:DNA binding"/>
    <property type="evidence" value="ECO:0007669"/>
    <property type="project" value="UniProtKB-KW"/>
</dbReference>
<protein>
    <submittedName>
        <fullName evidence="6">DNA-binding NarL/FixJ family response regulator</fullName>
    </submittedName>
</protein>
<evidence type="ECO:0000256" key="3">
    <source>
        <dbReference type="PROSITE-ProRule" id="PRU00169"/>
    </source>
</evidence>
<feature type="domain" description="Response regulatory" evidence="5">
    <location>
        <begin position="6"/>
        <end position="125"/>
    </location>
</feature>
<sequence>MSARLHLAIADDHAIVRLGYRRLLEGEPDLAVVAEYADADAAWTDLKGRRPGEIDLLILDLSMPGRSGLDLLRQLQEALPWLKVLVFTMHDTPALRQQCQRAGATGFLGKSSDPEALIEAVRRMMHGQAPQPDIPPRRAAATPHEQLTAREHQMLLLLLTGQPLEQIARDMGVSDKTVSNYQTAIRQKLGVSSAVELIRYGQQHGLMP</sequence>
<evidence type="ECO:0000313" key="6">
    <source>
        <dbReference type="EMBL" id="NRT54763.1"/>
    </source>
</evidence>
<evidence type="ECO:0000259" key="5">
    <source>
        <dbReference type="PROSITE" id="PS50110"/>
    </source>
</evidence>
<organism evidence="6 7">
    <name type="scientific">Sphaerotilus uruguayifluvii</name>
    <dbReference type="NCBI Taxonomy" id="2735897"/>
    <lineage>
        <taxon>Bacteria</taxon>
        <taxon>Pseudomonadati</taxon>
        <taxon>Pseudomonadota</taxon>
        <taxon>Betaproteobacteria</taxon>
        <taxon>Burkholderiales</taxon>
        <taxon>Sphaerotilaceae</taxon>
        <taxon>Sphaerotilus</taxon>
    </lineage>
</organism>
<feature type="modified residue" description="4-aspartylphosphate" evidence="3">
    <location>
        <position position="60"/>
    </location>
</feature>